<feature type="domain" description="TRAPPC10/Trs130 N-terminal" evidence="6">
    <location>
        <begin position="119"/>
        <end position="419"/>
    </location>
</feature>
<feature type="domain" description="Trs130 NTS" evidence="7">
    <location>
        <begin position="626"/>
        <end position="715"/>
    </location>
</feature>
<dbReference type="Pfam" id="PF12584">
    <property type="entry name" value="TRAPPC10"/>
    <property type="match status" value="1"/>
</dbReference>
<evidence type="ECO:0008006" key="10">
    <source>
        <dbReference type="Google" id="ProtNLM"/>
    </source>
</evidence>
<accession>A0A8J4PRA2</accession>
<dbReference type="Pfam" id="PF23036">
    <property type="entry name" value="TRAPPC10_1st"/>
    <property type="match status" value="1"/>
</dbReference>
<dbReference type="GO" id="GO:0005829">
    <property type="term" value="C:cytosol"/>
    <property type="evidence" value="ECO:0007669"/>
    <property type="project" value="GOC"/>
</dbReference>
<evidence type="ECO:0000256" key="3">
    <source>
        <dbReference type="ARBA" id="ARBA00023034"/>
    </source>
</evidence>
<feature type="region of interest" description="Disordered" evidence="4">
    <location>
        <begin position="1277"/>
        <end position="1297"/>
    </location>
</feature>
<dbReference type="InterPro" id="IPR056913">
    <property type="entry name" value="TRAPPC10/Trs130_N"/>
</dbReference>
<reference evidence="8" key="1">
    <citation type="submission" date="2020-01" db="EMBL/GenBank/DDBJ databases">
        <title>Development of genomics and gene disruption for Polysphondylium violaceum indicates a role for the polyketide synthase stlB in stalk morphogenesis.</title>
        <authorList>
            <person name="Narita B."/>
            <person name="Kawabe Y."/>
            <person name="Kin K."/>
            <person name="Saito T."/>
            <person name="Gibbs R."/>
            <person name="Kuspa A."/>
            <person name="Muzny D."/>
            <person name="Queller D."/>
            <person name="Richards S."/>
            <person name="Strassman J."/>
            <person name="Sucgang R."/>
            <person name="Worley K."/>
            <person name="Schaap P."/>
        </authorList>
    </citation>
    <scope>NUCLEOTIDE SEQUENCE</scope>
    <source>
        <strain evidence="8">QSvi11</strain>
    </source>
</reference>
<dbReference type="EMBL" id="AJWJ01000335">
    <property type="protein sequence ID" value="KAF2071827.1"/>
    <property type="molecule type" value="Genomic_DNA"/>
</dbReference>
<evidence type="ECO:0000256" key="1">
    <source>
        <dbReference type="ARBA" id="ARBA00004555"/>
    </source>
</evidence>
<dbReference type="InterPro" id="IPR045126">
    <property type="entry name" value="TRAPPC10/Trs130"/>
</dbReference>
<evidence type="ECO:0000313" key="8">
    <source>
        <dbReference type="EMBL" id="KAF2071827.1"/>
    </source>
</evidence>
<gene>
    <name evidence="8" type="ORF">CYY_006864</name>
</gene>
<feature type="compositionally biased region" description="Low complexity" evidence="4">
    <location>
        <begin position="24"/>
        <end position="44"/>
    </location>
</feature>
<comment type="subcellular location">
    <subcellularLocation>
        <location evidence="1">Golgi apparatus</location>
    </subcellularLocation>
</comment>
<sequence length="1297" mass="145710">MSKDSNRPLDSSGGGSGGGGLLSGGLLNKLTNSGGNSNSSSSSSIFNTLLSASSLLSPSSSNSSSSSSISPSNNTAISNLAAAQQSSVSNKASSDSAIVEEQDPTSMNSSSSNVVGNDTEHITISYQDDPGVWKYLEADLSNHLPLKNISWKTKTGHTKVVEKMPIDILHYNNERVKSTFNYQNLYKKPYLYLYLVHCDEPDTYKNVIRTKIKNWVAQMTEKQQEWLIVYVSLGPKRSEIASKLTRTVYDRIKNDFNVKRDRCCQLRFLDDNNKNNDLWDDFLIKMKEGIISSAEQYLTIYEEEIRKMDSRRFLPGWSYLDFFFLKESLALIYERAQLYEDALMQYLELEVLFTENKSNFENISGGNCLENTSVLTYSNNKPYRDLIFQNKISLFDFKHYLFSRQTKLLFLLQRPFDVATKAINFITSISIIIKKNPESFKPLFREAWIYCASMEIIKACQDSFDKMFANNSTPSTGTGVLKAKTPTPPLSRLLGALGTGFGTKSGTNSVAIPSSSGSGNTLSTPVQGLSGSQSLTNLQSAQLSGGVGSWVRAPSLNLTTDLERPVEKQDRESLDFLLSDMLFSAAQKLEEIAIQLKLIPGDTDHCFYKFVDTIFNDNDNNESTTTTTTNQLFSSPILQSAFESQKQFQQVYFEILGQAEKLYSQSNRMRSISRLTYCIANLHFKQKDFQIAEGLFKSISNLYFREGWSSIEYAIKTKLSYCQKQLGHTVDYVTTCVGLLSPGLLSNTQEKQYYLDEIIHYSNFPEYNIVQPMLPLFKCKVSFEKNVFRYLETIKINIKIKSNLISPLKFNSGSVSFIKSNPSTPSEKLVFSLNNFTINPGTNHLQFTAVGSHKASFVKDSIWLKLGSVQFGHSLRGEVDKGEISIIDSESQITLESFANGPLLLYSIQYIGIKLQTHSDTIEAGILSFVSKTGATIISTPSINIIHTASDGVVSLKKIDLVNEKLPLSHIGYNETLEFYIPIMAINNDACAHQFNIELQHLKQTKEKFSSSLLSTTLFINPFSIDYSVIPVNNRLFLKTIIQSSCPNMLQFNSYSLQGCDLEFNQNTSSSSNNSFYLIKDHNKSIQDMNLYPGQNLSLIFEIQKYNINDPNKEVSLGIKYTNKLQDTEMVKECKSLWKDQNEYLIPITLEIPLFLYSIDLYIEPKSYLGVLVPFQITITNLKSTDQNQPTTLNNIQYQIEIDPSVWMVSGKNKHSFYLENGATQTFSCHLLPISTGSLPTPKVSLSGINPSNIKYPKRLNEQIFIFSSPEIYSCQIDQPSTPSSPTPTTNNTTKPK</sequence>
<feature type="compositionally biased region" description="Gly residues" evidence="4">
    <location>
        <begin position="12"/>
        <end position="23"/>
    </location>
</feature>
<dbReference type="OrthoDB" id="18106at2759"/>
<dbReference type="GO" id="GO:0006891">
    <property type="term" value="P:intra-Golgi vesicle-mediated transport"/>
    <property type="evidence" value="ECO:0007669"/>
    <property type="project" value="TreeGrafter"/>
</dbReference>
<name>A0A8J4PRA2_9MYCE</name>
<feature type="compositionally biased region" description="Low complexity" evidence="4">
    <location>
        <begin position="1280"/>
        <end position="1297"/>
    </location>
</feature>
<keyword evidence="2" id="KW-0813">Transport</keyword>
<evidence type="ECO:0000256" key="4">
    <source>
        <dbReference type="SAM" id="MobiDB-lite"/>
    </source>
</evidence>
<evidence type="ECO:0000259" key="6">
    <source>
        <dbReference type="Pfam" id="PF23036"/>
    </source>
</evidence>
<feature type="domain" description="TRAPPC10/Trs130 C-terminal" evidence="5">
    <location>
        <begin position="1168"/>
        <end position="1264"/>
    </location>
</feature>
<evidence type="ECO:0000259" key="5">
    <source>
        <dbReference type="Pfam" id="PF12584"/>
    </source>
</evidence>
<dbReference type="PANTHER" id="PTHR13251:SF3">
    <property type="entry name" value="TRAFFICKING PROTEIN PARTICLE COMPLEX SUBUNIT 10"/>
    <property type="match status" value="1"/>
</dbReference>
<proteinExistence type="predicted"/>
<evidence type="ECO:0000313" key="9">
    <source>
        <dbReference type="Proteomes" id="UP000695562"/>
    </source>
</evidence>
<feature type="region of interest" description="Disordered" evidence="4">
    <location>
        <begin position="1"/>
        <end position="44"/>
    </location>
</feature>
<organism evidence="8 9">
    <name type="scientific">Polysphondylium violaceum</name>
    <dbReference type="NCBI Taxonomy" id="133409"/>
    <lineage>
        <taxon>Eukaryota</taxon>
        <taxon>Amoebozoa</taxon>
        <taxon>Evosea</taxon>
        <taxon>Eumycetozoa</taxon>
        <taxon>Dictyostelia</taxon>
        <taxon>Dictyosteliales</taxon>
        <taxon>Dictyosteliaceae</taxon>
        <taxon>Polysphondylium</taxon>
    </lineage>
</organism>
<evidence type="ECO:0000256" key="2">
    <source>
        <dbReference type="ARBA" id="ARBA00022448"/>
    </source>
</evidence>
<dbReference type="Proteomes" id="UP000695562">
    <property type="component" value="Unassembled WGS sequence"/>
</dbReference>
<dbReference type="GO" id="GO:1990071">
    <property type="term" value="C:TRAPPII protein complex"/>
    <property type="evidence" value="ECO:0007669"/>
    <property type="project" value="InterPro"/>
</dbReference>
<feature type="compositionally biased region" description="Low complexity" evidence="4">
    <location>
        <begin position="106"/>
        <end position="115"/>
    </location>
</feature>
<dbReference type="InterPro" id="IPR056916">
    <property type="entry name" value="NTS_TR130"/>
</dbReference>
<protein>
    <recommendedName>
        <fullName evidence="10">Trafficking protein particle complex subunit 10</fullName>
    </recommendedName>
</protein>
<feature type="region of interest" description="Disordered" evidence="4">
    <location>
        <begin position="89"/>
        <end position="116"/>
    </location>
</feature>
<evidence type="ECO:0000259" key="7">
    <source>
        <dbReference type="Pfam" id="PF24967"/>
    </source>
</evidence>
<comment type="caution">
    <text evidence="8">The sequence shown here is derived from an EMBL/GenBank/DDBJ whole genome shotgun (WGS) entry which is preliminary data.</text>
</comment>
<dbReference type="InterPro" id="IPR022233">
    <property type="entry name" value="TRAPPC10/Trs130_C"/>
</dbReference>
<keyword evidence="3" id="KW-0333">Golgi apparatus</keyword>
<keyword evidence="9" id="KW-1185">Reference proteome</keyword>
<dbReference type="PANTHER" id="PTHR13251">
    <property type="entry name" value="EPILEPSY HOLOPROSENCEPHALY CANDIDATE 1/TMEM1"/>
    <property type="match status" value="1"/>
</dbReference>
<dbReference type="GO" id="GO:0034498">
    <property type="term" value="P:early endosome to Golgi transport"/>
    <property type="evidence" value="ECO:0007669"/>
    <property type="project" value="TreeGrafter"/>
</dbReference>
<dbReference type="Pfam" id="PF24967">
    <property type="entry name" value="NTS_TR130"/>
    <property type="match status" value="1"/>
</dbReference>